<evidence type="ECO:0000313" key="10">
    <source>
        <dbReference type="Proteomes" id="UP001180845"/>
    </source>
</evidence>
<keyword evidence="5" id="KW-0143">Chaperone</keyword>
<dbReference type="EMBL" id="JAVDXW010000001">
    <property type="protein sequence ID" value="MDR7302509.1"/>
    <property type="molecule type" value="Genomic_DNA"/>
</dbReference>
<evidence type="ECO:0000256" key="4">
    <source>
        <dbReference type="ARBA" id="ARBA00023016"/>
    </source>
</evidence>
<evidence type="ECO:0000256" key="5">
    <source>
        <dbReference type="ARBA" id="ARBA00023186"/>
    </source>
</evidence>
<evidence type="ECO:0000256" key="8">
    <source>
        <dbReference type="SAM" id="Phobius"/>
    </source>
</evidence>
<dbReference type="SUPFAM" id="SSF53067">
    <property type="entry name" value="Actin-like ATPase domain"/>
    <property type="match status" value="2"/>
</dbReference>
<protein>
    <submittedName>
        <fullName evidence="9">Type VII secretion-associated protein (TIGR03931 family)</fullName>
    </submittedName>
</protein>
<comment type="caution">
    <text evidence="9">The sequence shown here is derived from an EMBL/GenBank/DDBJ whole genome shotgun (WGS) entry which is preliminary data.</text>
</comment>
<dbReference type="Gene3D" id="3.90.640.10">
    <property type="entry name" value="Actin, Chain A, domain 4"/>
    <property type="match status" value="1"/>
</dbReference>
<dbReference type="InterPro" id="IPR043129">
    <property type="entry name" value="ATPase_NBD"/>
</dbReference>
<keyword evidence="8" id="KW-0812">Transmembrane</keyword>
<evidence type="ECO:0000256" key="3">
    <source>
        <dbReference type="ARBA" id="ARBA00022840"/>
    </source>
</evidence>
<dbReference type="InterPro" id="IPR023840">
    <property type="entry name" value="T7SS_Rv3446c"/>
</dbReference>
<dbReference type="Proteomes" id="UP001180845">
    <property type="component" value="Unassembled WGS sequence"/>
</dbReference>
<accession>A0AAE3ZFB1</accession>
<name>A0AAE3ZFB1_9ACTN</name>
<dbReference type="GO" id="GO:0005524">
    <property type="term" value="F:ATP binding"/>
    <property type="evidence" value="ECO:0007669"/>
    <property type="project" value="UniProtKB-KW"/>
</dbReference>
<evidence type="ECO:0000256" key="1">
    <source>
        <dbReference type="ARBA" id="ARBA00007381"/>
    </source>
</evidence>
<dbReference type="AlphaFoldDB" id="A0AAE3ZFB1"/>
<keyword evidence="4" id="KW-0346">Stress response</keyword>
<dbReference type="PROSITE" id="PS01036">
    <property type="entry name" value="HSP70_3"/>
    <property type="match status" value="1"/>
</dbReference>
<dbReference type="InterPro" id="IPR018181">
    <property type="entry name" value="Heat_shock_70_CS"/>
</dbReference>
<evidence type="ECO:0000313" key="9">
    <source>
        <dbReference type="EMBL" id="MDR7302509.1"/>
    </source>
</evidence>
<evidence type="ECO:0000256" key="2">
    <source>
        <dbReference type="ARBA" id="ARBA00022741"/>
    </source>
</evidence>
<dbReference type="RefSeq" id="WP_310274092.1">
    <property type="nucleotide sequence ID" value="NZ_JAVDXW010000001.1"/>
</dbReference>
<dbReference type="PRINTS" id="PR00301">
    <property type="entry name" value="HEATSHOCK70"/>
</dbReference>
<keyword evidence="2 6" id="KW-0547">Nucleotide-binding</keyword>
<keyword evidence="8" id="KW-0472">Membrane</keyword>
<dbReference type="Gene3D" id="3.30.420.40">
    <property type="match status" value="2"/>
</dbReference>
<comment type="similarity">
    <text evidence="1 6">Belongs to the heat shock protein 70 family.</text>
</comment>
<feature type="transmembrane region" description="Helical" evidence="8">
    <location>
        <begin position="440"/>
        <end position="462"/>
    </location>
</feature>
<dbReference type="PROSITE" id="PS00329">
    <property type="entry name" value="HSP70_2"/>
    <property type="match status" value="1"/>
</dbReference>
<evidence type="ECO:0000256" key="7">
    <source>
        <dbReference type="SAM" id="MobiDB-lite"/>
    </source>
</evidence>
<dbReference type="PANTHER" id="PTHR19375">
    <property type="entry name" value="HEAT SHOCK PROTEIN 70KDA"/>
    <property type="match status" value="1"/>
</dbReference>
<keyword evidence="8" id="KW-1133">Transmembrane helix</keyword>
<keyword evidence="3 6" id="KW-0067">ATP-binding</keyword>
<reference evidence="9" key="1">
    <citation type="submission" date="2023-07" db="EMBL/GenBank/DDBJ databases">
        <title>Sequencing the genomes of 1000 actinobacteria strains.</title>
        <authorList>
            <person name="Klenk H.-P."/>
        </authorList>
    </citation>
    <scope>NUCLEOTIDE SEQUENCE</scope>
    <source>
        <strain evidence="9">DSM 45977</strain>
    </source>
</reference>
<dbReference type="Pfam" id="PF00012">
    <property type="entry name" value="HSP70"/>
    <property type="match status" value="1"/>
</dbReference>
<keyword evidence="10" id="KW-1185">Reference proteome</keyword>
<sequence>MTLHVSVDFGTSSTCTVVSVDGGEPHVVVVDGRPLVPSAVFAAVDGTLFVGQEAERQAAVDPARFEPHPKRRIDEGELLLGSSVLRVDAVIRAVLQRVVGEARRYAGGAAVDLLVLTHPADWGSPRTGRLHRAATGLARETALVPEPVGAAVFHSAGYGLPDGGALAVLDLGGGTVDASVVRRQGHAFRVLATRGEPNFGGADIDQALLEHVGGIASPADPQAWRQLVEGREMDDRRRRRVLRQDVRGAKETLSRHSYTDVPMSPPFSDAHVTRSDLERLIAEPLAKAVDLVMAVLPEGQVAAGQLAGVFLVGGSSRVPMVSRLIHERTGIVPTTLDQPETVVSRGALRAVRPGPERTGGLPPPGAARPPNRSTPAGPAVPARPDGGVRAGGQVGAPAVAGHAEATAGDSLSRASTIVIGGSDLTRPVMAGPPRRRRFRLVPLLAGAACVVVVGAIAATMVAGGGTDAAPAQHVTRYGYEFAYPADWKQGGGDPELWETRVSPQRVRQPQRNVVSVRKGEFEYNVEKQRVRSVRDLRQQYDKRVAAGRPFSGFDGRARFADRDVVHYRQRRPEATVDWYVLHAGTARISVGCQYTPAGKKTVLSACERIVGSLTVR</sequence>
<feature type="region of interest" description="Disordered" evidence="7">
    <location>
        <begin position="346"/>
        <end position="394"/>
    </location>
</feature>
<dbReference type="InterPro" id="IPR013126">
    <property type="entry name" value="Hsp_70_fam"/>
</dbReference>
<organism evidence="9 10">
    <name type="scientific">Haloactinomyces albus</name>
    <dbReference type="NCBI Taxonomy" id="1352928"/>
    <lineage>
        <taxon>Bacteria</taxon>
        <taxon>Bacillati</taxon>
        <taxon>Actinomycetota</taxon>
        <taxon>Actinomycetes</taxon>
        <taxon>Actinopolysporales</taxon>
        <taxon>Actinopolysporaceae</taxon>
        <taxon>Haloactinomyces</taxon>
    </lineage>
</organism>
<evidence type="ECO:0000256" key="6">
    <source>
        <dbReference type="RuleBase" id="RU003322"/>
    </source>
</evidence>
<dbReference type="GO" id="GO:0140662">
    <property type="term" value="F:ATP-dependent protein folding chaperone"/>
    <property type="evidence" value="ECO:0007669"/>
    <property type="project" value="InterPro"/>
</dbReference>
<dbReference type="NCBIfam" id="TIGR03931">
    <property type="entry name" value="T7SS_Rv3446c"/>
    <property type="match status" value="1"/>
</dbReference>
<gene>
    <name evidence="9" type="ORF">JOF55_002690</name>
</gene>
<proteinExistence type="inferred from homology"/>